<keyword evidence="6 11" id="KW-0378">Hydrolase</keyword>
<evidence type="ECO:0000256" key="7">
    <source>
        <dbReference type="ARBA" id="ARBA00022833"/>
    </source>
</evidence>
<feature type="transmembrane region" description="Helical" evidence="11">
    <location>
        <begin position="383"/>
        <end position="415"/>
    </location>
</feature>
<evidence type="ECO:0000259" key="12">
    <source>
        <dbReference type="PROSITE" id="PS50106"/>
    </source>
</evidence>
<dbReference type="PROSITE" id="PS50106">
    <property type="entry name" value="PDZ"/>
    <property type="match status" value="1"/>
</dbReference>
<sequence>MTFLITLLAFAATLELLVVIHEGGHFLAARFCGVRVIRFSVGFGPILWKIRGKSGTEFALSLLPLGGYVKMLDSRDPTTPALTAKDKAEDFEGKKLWQRALIVFAGPFMNLLFAVLILWGIGFVGTYELSSRVAAPPQGTPAAAAGVQGGQYVIGVGDGDVKTFADLQMKLLRVAGTESTITVRDAADKTGEHAERYPIDLRSVNFKGDPNKTNPLENVGLIPWQRDGAVPVEEVMKGSAAESAGLRKGDQIASVNGNPVTGAVMLVKTLRASGGDEMTLGVKRGTDTVSVKIRVPEVKDPKTGKNVGQIGIRVGGFPDVVRVRLGPWDSLTAGVGKLWDMSVLTLRVMGKMVVGEASVKNLSGPVAIADYAGQAVQVGLLPFLLFLSMMSISLGILNLLPIPVLDGGYLAMYLYELIVGRKPSEQAIGIAQRAGLLLILFVTLIALMNDVTRLFGG</sequence>
<dbReference type="EC" id="3.4.24.-" evidence="11"/>
<dbReference type="Pfam" id="PF02163">
    <property type="entry name" value="Peptidase_M50"/>
    <property type="match status" value="1"/>
</dbReference>
<protein>
    <recommendedName>
        <fullName evidence="11">Zinc metalloprotease</fullName>
        <ecNumber evidence="11">3.4.24.-</ecNumber>
    </recommendedName>
</protein>
<comment type="subcellular location">
    <subcellularLocation>
        <location evidence="2">Membrane</location>
        <topology evidence="2">Multi-pass membrane protein</topology>
    </subcellularLocation>
</comment>
<dbReference type="SUPFAM" id="SSF50156">
    <property type="entry name" value="PDZ domain-like"/>
    <property type="match status" value="2"/>
</dbReference>
<dbReference type="GO" id="GO:0004222">
    <property type="term" value="F:metalloendopeptidase activity"/>
    <property type="evidence" value="ECO:0007669"/>
    <property type="project" value="InterPro"/>
</dbReference>
<keyword evidence="4 13" id="KW-0645">Protease</keyword>
<dbReference type="PANTHER" id="PTHR42837:SF2">
    <property type="entry name" value="MEMBRANE METALLOPROTEASE ARASP2, CHLOROPLASTIC-RELATED"/>
    <property type="match status" value="1"/>
</dbReference>
<keyword evidence="8 11" id="KW-1133">Transmembrane helix</keyword>
<gene>
    <name evidence="13" type="ORF">MESMUL_12090</name>
</gene>
<dbReference type="GO" id="GO:0006508">
    <property type="term" value="P:proteolysis"/>
    <property type="evidence" value="ECO:0007669"/>
    <property type="project" value="UniProtKB-KW"/>
</dbReference>
<proteinExistence type="inferred from homology"/>
<dbReference type="GO" id="GO:0046872">
    <property type="term" value="F:metal ion binding"/>
    <property type="evidence" value="ECO:0007669"/>
    <property type="project" value="UniProtKB-KW"/>
</dbReference>
<dbReference type="InterPro" id="IPR041489">
    <property type="entry name" value="PDZ_6"/>
</dbReference>
<evidence type="ECO:0000256" key="3">
    <source>
        <dbReference type="ARBA" id="ARBA00007931"/>
    </source>
</evidence>
<keyword evidence="7 11" id="KW-0862">Zinc</keyword>
<reference evidence="13 14" key="1">
    <citation type="journal article" date="2018" name="Int. J. Syst. Evol. Microbiol.">
        <title>Mesosutterella multiformis gen. nov., sp. nov., a member of the family Sutterellaceae and Sutterella megalosphaeroides sp. nov., isolated from human faeces.</title>
        <authorList>
            <person name="Sakamoto M."/>
            <person name="Ikeyama N."/>
            <person name="Kunihiro T."/>
            <person name="Iino T."/>
            <person name="Yuki M."/>
            <person name="Ohkuma M."/>
        </authorList>
    </citation>
    <scope>NUCLEOTIDE SEQUENCE [LARGE SCALE GENOMIC DNA]</scope>
    <source>
        <strain evidence="13 14">4NBBH2</strain>
    </source>
</reference>
<feature type="transmembrane region" description="Helical" evidence="11">
    <location>
        <begin position="427"/>
        <end position="448"/>
    </location>
</feature>
<dbReference type="InterPro" id="IPR004387">
    <property type="entry name" value="Pept_M50_Zn"/>
</dbReference>
<evidence type="ECO:0000256" key="9">
    <source>
        <dbReference type="ARBA" id="ARBA00023049"/>
    </source>
</evidence>
<comment type="similarity">
    <text evidence="3 11">Belongs to the peptidase M50B family.</text>
</comment>
<name>A0A388SCB8_9BURK</name>
<dbReference type="EMBL" id="BGZJ01000001">
    <property type="protein sequence ID" value="GBO93855.1"/>
    <property type="molecule type" value="Genomic_DNA"/>
</dbReference>
<dbReference type="NCBIfam" id="TIGR00054">
    <property type="entry name" value="RIP metalloprotease RseP"/>
    <property type="match status" value="1"/>
</dbReference>
<comment type="caution">
    <text evidence="13">The sequence shown here is derived from an EMBL/GenBank/DDBJ whole genome shotgun (WGS) entry which is preliminary data.</text>
</comment>
<dbReference type="CDD" id="cd06163">
    <property type="entry name" value="S2P-M50_PDZ_RseP-like"/>
    <property type="match status" value="1"/>
</dbReference>
<keyword evidence="9 11" id="KW-0482">Metalloprotease</keyword>
<dbReference type="InterPro" id="IPR008915">
    <property type="entry name" value="Peptidase_M50"/>
</dbReference>
<dbReference type="InterPro" id="IPR001478">
    <property type="entry name" value="PDZ"/>
</dbReference>
<evidence type="ECO:0000256" key="8">
    <source>
        <dbReference type="ARBA" id="ARBA00022989"/>
    </source>
</evidence>
<evidence type="ECO:0000256" key="1">
    <source>
        <dbReference type="ARBA" id="ARBA00001947"/>
    </source>
</evidence>
<keyword evidence="14" id="KW-1185">Reference proteome</keyword>
<evidence type="ECO:0000256" key="6">
    <source>
        <dbReference type="ARBA" id="ARBA00022801"/>
    </source>
</evidence>
<accession>A0A388SCB8</accession>
<feature type="domain" description="PDZ" evidence="12">
    <location>
        <begin position="203"/>
        <end position="297"/>
    </location>
</feature>
<evidence type="ECO:0000313" key="14">
    <source>
        <dbReference type="Proteomes" id="UP000266091"/>
    </source>
</evidence>
<evidence type="ECO:0000256" key="5">
    <source>
        <dbReference type="ARBA" id="ARBA00022692"/>
    </source>
</evidence>
<organism evidence="13 14">
    <name type="scientific">Mesosutterella multiformis</name>
    <dbReference type="NCBI Taxonomy" id="2259133"/>
    <lineage>
        <taxon>Bacteria</taxon>
        <taxon>Pseudomonadati</taxon>
        <taxon>Pseudomonadota</taxon>
        <taxon>Betaproteobacteria</taxon>
        <taxon>Burkholderiales</taxon>
        <taxon>Sutterellaceae</taxon>
        <taxon>Mesosutterella</taxon>
    </lineage>
</organism>
<evidence type="ECO:0000256" key="11">
    <source>
        <dbReference type="RuleBase" id="RU362031"/>
    </source>
</evidence>
<keyword evidence="5 11" id="KW-0812">Transmembrane</keyword>
<dbReference type="PANTHER" id="PTHR42837">
    <property type="entry name" value="REGULATOR OF SIGMA-E PROTEASE RSEP"/>
    <property type="match status" value="1"/>
</dbReference>
<comment type="cofactor">
    <cofactor evidence="1 11">
        <name>Zn(2+)</name>
        <dbReference type="ChEBI" id="CHEBI:29105"/>
    </cofactor>
</comment>
<evidence type="ECO:0000256" key="4">
    <source>
        <dbReference type="ARBA" id="ARBA00022670"/>
    </source>
</evidence>
<evidence type="ECO:0000256" key="2">
    <source>
        <dbReference type="ARBA" id="ARBA00004141"/>
    </source>
</evidence>
<dbReference type="SMART" id="SM00228">
    <property type="entry name" value="PDZ"/>
    <property type="match status" value="2"/>
</dbReference>
<dbReference type="InterPro" id="IPR036034">
    <property type="entry name" value="PDZ_sf"/>
</dbReference>
<dbReference type="RefSeq" id="WP_116270153.1">
    <property type="nucleotide sequence ID" value="NZ_BGZJ01000001.1"/>
</dbReference>
<dbReference type="GO" id="GO:0016020">
    <property type="term" value="C:membrane"/>
    <property type="evidence" value="ECO:0007669"/>
    <property type="project" value="UniProtKB-SubCell"/>
</dbReference>
<feature type="transmembrane region" description="Helical" evidence="11">
    <location>
        <begin position="101"/>
        <end position="122"/>
    </location>
</feature>
<keyword evidence="11" id="KW-0479">Metal-binding</keyword>
<dbReference type="Pfam" id="PF17820">
    <property type="entry name" value="PDZ_6"/>
    <property type="match status" value="1"/>
</dbReference>
<dbReference type="Gene3D" id="2.30.42.10">
    <property type="match status" value="2"/>
</dbReference>
<keyword evidence="10 11" id="KW-0472">Membrane</keyword>
<dbReference type="OrthoDB" id="9782003at2"/>
<dbReference type="Proteomes" id="UP000266091">
    <property type="component" value="Unassembled WGS sequence"/>
</dbReference>
<evidence type="ECO:0000313" key="13">
    <source>
        <dbReference type="EMBL" id="GBO93855.1"/>
    </source>
</evidence>
<dbReference type="AlphaFoldDB" id="A0A388SCB8"/>
<evidence type="ECO:0000256" key="10">
    <source>
        <dbReference type="ARBA" id="ARBA00023136"/>
    </source>
</evidence>